<accession>A0A074WF68</accession>
<reference evidence="3 4" key="1">
    <citation type="journal article" date="2014" name="BMC Genomics">
        <title>Genome sequencing of four Aureobasidium pullulans varieties: biotechnological potential, stress tolerance, and description of new species.</title>
        <authorList>
            <person name="Gostin Ar C."/>
            <person name="Ohm R.A."/>
            <person name="Kogej T."/>
            <person name="Sonjak S."/>
            <person name="Turk M."/>
            <person name="Zajc J."/>
            <person name="Zalar P."/>
            <person name="Grube M."/>
            <person name="Sun H."/>
            <person name="Han J."/>
            <person name="Sharma A."/>
            <person name="Chiniquy J."/>
            <person name="Ngan C.Y."/>
            <person name="Lipzen A."/>
            <person name="Barry K."/>
            <person name="Grigoriev I.V."/>
            <person name="Gunde-Cimerman N."/>
        </authorList>
    </citation>
    <scope>NUCLEOTIDE SEQUENCE [LARGE SCALE GENOMIC DNA]</scope>
    <source>
        <strain evidence="3 4">CBS 147.97</strain>
    </source>
</reference>
<dbReference type="STRING" id="1043004.A0A074WF68"/>
<feature type="region of interest" description="Disordered" evidence="1">
    <location>
        <begin position="557"/>
        <end position="602"/>
    </location>
</feature>
<feature type="region of interest" description="Disordered" evidence="1">
    <location>
        <begin position="260"/>
        <end position="302"/>
    </location>
</feature>
<feature type="compositionally biased region" description="Low complexity" evidence="1">
    <location>
        <begin position="381"/>
        <end position="391"/>
    </location>
</feature>
<dbReference type="AlphaFoldDB" id="A0A074WF68"/>
<keyword evidence="4" id="KW-1185">Reference proteome</keyword>
<protein>
    <recommendedName>
        <fullName evidence="2">AHC1-like C2H2 zinc-finger domain-containing protein</fullName>
    </recommendedName>
</protein>
<feature type="domain" description="AHC1-like C2H2 zinc-finger" evidence="2">
    <location>
        <begin position="308"/>
        <end position="366"/>
    </location>
</feature>
<dbReference type="OrthoDB" id="5355528at2759"/>
<evidence type="ECO:0000313" key="4">
    <source>
        <dbReference type="Proteomes" id="UP000027730"/>
    </source>
</evidence>
<gene>
    <name evidence="3" type="ORF">M436DRAFT_54153</name>
</gene>
<evidence type="ECO:0000313" key="3">
    <source>
        <dbReference type="EMBL" id="KEQ70199.1"/>
    </source>
</evidence>
<proteinExistence type="predicted"/>
<organism evidence="3 4">
    <name type="scientific">Aureobasidium namibiae CBS 147.97</name>
    <dbReference type="NCBI Taxonomy" id="1043004"/>
    <lineage>
        <taxon>Eukaryota</taxon>
        <taxon>Fungi</taxon>
        <taxon>Dikarya</taxon>
        <taxon>Ascomycota</taxon>
        <taxon>Pezizomycotina</taxon>
        <taxon>Dothideomycetes</taxon>
        <taxon>Dothideomycetidae</taxon>
        <taxon>Dothideales</taxon>
        <taxon>Saccotheciaceae</taxon>
        <taxon>Aureobasidium</taxon>
    </lineage>
</organism>
<feature type="region of interest" description="Disordered" evidence="1">
    <location>
        <begin position="196"/>
        <end position="220"/>
    </location>
</feature>
<sequence length="655" mass="71480">MQSIFRLPWCTDPSGDDKAMFPKMRQPPVVDMSLLSKLKRKRADSPTFEPLPTFDHSKRIKFTDADTELPLPGRRQIDTQVNMKIPEPKSHESANHGPQRSMSNVPLLTPDVSFVTVASAAKPEQLSETDDKPEIVEGTNESQLQDVLEHQFNLEILLKHRELRLIEQELAKCQTALEQLRRCEVIPYPGASGLSESLSSGTGPALRAQSGFTQPQAPAPWGVTDGPYTRHYAKWLLNDPTFDSLPFSHVVPAMDNYAIQPEGRSTRNSGAGIGKTGRSRSTRDSFGNLNSALPNYPAQSRGKQGPLVIRRLADNLFVKLVCNNCQRCDFSSVQGFLNHCRIAHKVDYKSHEAAALDCGKPLEEDETHLIPHGAPTATSGAPKPQQAPKPAISQAMPPPPAGFVHPLNVQVLPRFTWKRQADEARASVAQPHRRRAVASKPSATPAAASFHATPLVGSSFAPYLSARFAKCGLGGDLQQATTQAREKVDLGPDLAEDEQTVSTSSEKPKTNGISTTTMDRSMCRPAHQGSQGHKGWYAPISRPRPTPIVARHVSADMMDSPPTLSPHAVDSNPGLVSDHEDDDAPSDLDDVRSERHDSPDAVSRLGAIRDRTCGDEIDVDLEVDVEDEANGHSVLIRPRSLGLQMRSSGSPSRAK</sequence>
<feature type="region of interest" description="Disordered" evidence="1">
    <location>
        <begin position="490"/>
        <end position="543"/>
    </location>
</feature>
<feature type="region of interest" description="Disordered" evidence="1">
    <location>
        <begin position="366"/>
        <end position="402"/>
    </location>
</feature>
<dbReference type="Pfam" id="PF25909">
    <property type="entry name" value="zf-C2H2_AHC1"/>
    <property type="match status" value="1"/>
</dbReference>
<dbReference type="RefSeq" id="XP_013424301.1">
    <property type="nucleotide sequence ID" value="XM_013568847.1"/>
</dbReference>
<feature type="compositionally biased region" description="Polar residues" evidence="1">
    <location>
        <begin position="284"/>
        <end position="302"/>
    </location>
</feature>
<dbReference type="HOGENOM" id="CLU_016272_0_0_1"/>
<dbReference type="InterPro" id="IPR058706">
    <property type="entry name" value="zf-C2H2_AHC1-like"/>
</dbReference>
<dbReference type="Proteomes" id="UP000027730">
    <property type="component" value="Unassembled WGS sequence"/>
</dbReference>
<evidence type="ECO:0000259" key="2">
    <source>
        <dbReference type="Pfam" id="PF25909"/>
    </source>
</evidence>
<dbReference type="EMBL" id="KL584718">
    <property type="protein sequence ID" value="KEQ70199.1"/>
    <property type="molecule type" value="Genomic_DNA"/>
</dbReference>
<feature type="region of interest" description="Disordered" evidence="1">
    <location>
        <begin position="425"/>
        <end position="446"/>
    </location>
</feature>
<feature type="compositionally biased region" description="Basic and acidic residues" evidence="1">
    <location>
        <begin position="589"/>
        <end position="599"/>
    </location>
</feature>
<dbReference type="GeneID" id="25411910"/>
<feature type="compositionally biased region" description="Acidic residues" evidence="1">
    <location>
        <begin position="579"/>
        <end position="588"/>
    </location>
</feature>
<name>A0A074WF68_9PEZI</name>
<feature type="compositionally biased region" description="Polar residues" evidence="1">
    <location>
        <begin position="500"/>
        <end position="519"/>
    </location>
</feature>
<evidence type="ECO:0000256" key="1">
    <source>
        <dbReference type="SAM" id="MobiDB-lite"/>
    </source>
</evidence>